<organism evidence="2">
    <name type="scientific">Picea glauca</name>
    <name type="common">White spruce</name>
    <name type="synonym">Pinus glauca</name>
    <dbReference type="NCBI Taxonomy" id="3330"/>
    <lineage>
        <taxon>Eukaryota</taxon>
        <taxon>Viridiplantae</taxon>
        <taxon>Streptophyta</taxon>
        <taxon>Embryophyta</taxon>
        <taxon>Tracheophyta</taxon>
        <taxon>Spermatophyta</taxon>
        <taxon>Pinopsida</taxon>
        <taxon>Pinidae</taxon>
        <taxon>Conifers I</taxon>
        <taxon>Pinales</taxon>
        <taxon>Pinaceae</taxon>
        <taxon>Picea</taxon>
    </lineage>
</organism>
<dbReference type="EMBL" id="LKAM01000013">
    <property type="protein sequence ID" value="KUM46087.1"/>
    <property type="molecule type" value="Genomic_DNA"/>
</dbReference>
<geneLocation type="mitochondrion" evidence="2"/>
<name>A0A124GMM0_PICGL</name>
<reference evidence="2" key="1">
    <citation type="journal article" date="2015" name="Genome Biol. Evol.">
        <title>Organellar Genomes of White Spruce (Picea glauca): Assembly and Annotation.</title>
        <authorList>
            <person name="Jackman S.D."/>
            <person name="Warren R.L."/>
            <person name="Gibb E.A."/>
            <person name="Vandervalk B.P."/>
            <person name="Mohamadi H."/>
            <person name="Chu J."/>
            <person name="Raymond A."/>
            <person name="Pleasance S."/>
            <person name="Coope R."/>
            <person name="Wildung M.R."/>
            <person name="Ritland C.E."/>
            <person name="Bousquet J."/>
            <person name="Jones S.J."/>
            <person name="Bohlmann J."/>
            <person name="Birol I."/>
        </authorList>
    </citation>
    <scope>NUCLEOTIDE SEQUENCE [LARGE SCALE GENOMIC DNA]</scope>
    <source>
        <tissue evidence="2">Flushing bud</tissue>
    </source>
</reference>
<evidence type="ECO:0000313" key="2">
    <source>
        <dbReference type="EMBL" id="KUM46087.1"/>
    </source>
</evidence>
<gene>
    <name evidence="2" type="ORF">ABT39_MTgene1893</name>
</gene>
<proteinExistence type="predicted"/>
<dbReference type="AlphaFoldDB" id="A0A124GMM0"/>
<evidence type="ECO:0000256" key="1">
    <source>
        <dbReference type="SAM" id="MobiDB-lite"/>
    </source>
</evidence>
<accession>A0A124GMM0</accession>
<sequence length="51" mass="6055">MEIPLRRTSYGRSGNEVGKRPYPMHPQRYVSGISSTRVKLRFDPYRDRVML</sequence>
<keyword evidence="2" id="KW-0496">Mitochondrion</keyword>
<comment type="caution">
    <text evidence="2">The sequence shown here is derived from an EMBL/GenBank/DDBJ whole genome shotgun (WGS) entry which is preliminary data.</text>
</comment>
<protein>
    <submittedName>
        <fullName evidence="2">Uncharacterized protein</fullName>
    </submittedName>
</protein>
<feature type="region of interest" description="Disordered" evidence="1">
    <location>
        <begin position="1"/>
        <end position="28"/>
    </location>
</feature>